<dbReference type="AlphaFoldDB" id="A0A0D1Z0L2"/>
<keyword evidence="3" id="KW-1185">Reference proteome</keyword>
<sequence>MMKKPQQTNMSKAIVAALLVSQISLSCAKLTSTPVAYLGLGDGVGIPVIDAYDLEVNDAGVWNVDVGGDYQWSKPYTLHSQAQRRGLQPLESKALSPQYSIDYETTGTCSSDITVMDADTGEVIVKPRTLNVGLWGIEQDRRIVFGLRTYATLGVAINCGQVSWSITTYMAHYTLGATTSDESKRRARTHRPPLIAIRSGFY</sequence>
<gene>
    <name evidence="2" type="ORF">PV10_08053</name>
</gene>
<dbReference type="EMBL" id="KN847525">
    <property type="protein sequence ID" value="KIV88362.1"/>
    <property type="molecule type" value="Genomic_DNA"/>
</dbReference>
<dbReference type="PROSITE" id="PS51257">
    <property type="entry name" value="PROKAR_LIPOPROTEIN"/>
    <property type="match status" value="1"/>
</dbReference>
<dbReference type="HOGENOM" id="CLU_1354630_0_0_1"/>
<evidence type="ECO:0000256" key="1">
    <source>
        <dbReference type="SAM" id="SignalP"/>
    </source>
</evidence>
<organism evidence="2 3">
    <name type="scientific">Exophiala mesophila</name>
    <name type="common">Black yeast-like fungus</name>
    <dbReference type="NCBI Taxonomy" id="212818"/>
    <lineage>
        <taxon>Eukaryota</taxon>
        <taxon>Fungi</taxon>
        <taxon>Dikarya</taxon>
        <taxon>Ascomycota</taxon>
        <taxon>Pezizomycotina</taxon>
        <taxon>Eurotiomycetes</taxon>
        <taxon>Chaetothyriomycetidae</taxon>
        <taxon>Chaetothyriales</taxon>
        <taxon>Herpotrichiellaceae</taxon>
        <taxon>Exophiala</taxon>
    </lineage>
</organism>
<name>A0A0D1Z0L2_EXOME</name>
<evidence type="ECO:0000313" key="3">
    <source>
        <dbReference type="Proteomes" id="UP000054302"/>
    </source>
</evidence>
<keyword evidence="1" id="KW-0732">Signal</keyword>
<reference evidence="2 3" key="1">
    <citation type="submission" date="2015-01" db="EMBL/GenBank/DDBJ databases">
        <title>The Genome Sequence of Exophiala mesophila CBS40295.</title>
        <authorList>
            <consortium name="The Broad Institute Genomics Platform"/>
            <person name="Cuomo C."/>
            <person name="de Hoog S."/>
            <person name="Gorbushina A."/>
            <person name="Stielow B."/>
            <person name="Teixiera M."/>
            <person name="Abouelleil A."/>
            <person name="Chapman S.B."/>
            <person name="Priest M."/>
            <person name="Young S.K."/>
            <person name="Wortman J."/>
            <person name="Nusbaum C."/>
            <person name="Birren B."/>
        </authorList>
    </citation>
    <scope>NUCLEOTIDE SEQUENCE [LARGE SCALE GENOMIC DNA]</scope>
    <source>
        <strain evidence="2 3">CBS 40295</strain>
    </source>
</reference>
<dbReference type="GeneID" id="27325898"/>
<dbReference type="VEuPathDB" id="FungiDB:PV10_08053"/>
<dbReference type="RefSeq" id="XP_016219936.1">
    <property type="nucleotide sequence ID" value="XM_016373025.1"/>
</dbReference>
<feature type="signal peptide" evidence="1">
    <location>
        <begin position="1"/>
        <end position="28"/>
    </location>
</feature>
<feature type="chain" id="PRO_5002252349" description="Peptidase A1 domain-containing protein" evidence="1">
    <location>
        <begin position="29"/>
        <end position="202"/>
    </location>
</feature>
<accession>A0A0D1Z0L2</accession>
<protein>
    <recommendedName>
        <fullName evidence="4">Peptidase A1 domain-containing protein</fullName>
    </recommendedName>
</protein>
<dbReference type="Proteomes" id="UP000054302">
    <property type="component" value="Unassembled WGS sequence"/>
</dbReference>
<proteinExistence type="predicted"/>
<dbReference type="OrthoDB" id="4109366at2759"/>
<evidence type="ECO:0000313" key="2">
    <source>
        <dbReference type="EMBL" id="KIV88362.1"/>
    </source>
</evidence>
<evidence type="ECO:0008006" key="4">
    <source>
        <dbReference type="Google" id="ProtNLM"/>
    </source>
</evidence>